<organism evidence="2 3">
    <name type="scientific">Actinokineospora terrae</name>
    <dbReference type="NCBI Taxonomy" id="155974"/>
    <lineage>
        <taxon>Bacteria</taxon>
        <taxon>Bacillati</taxon>
        <taxon>Actinomycetota</taxon>
        <taxon>Actinomycetes</taxon>
        <taxon>Pseudonocardiales</taxon>
        <taxon>Pseudonocardiaceae</taxon>
        <taxon>Actinokineospora</taxon>
    </lineage>
</organism>
<reference evidence="3" key="1">
    <citation type="submission" date="2016-10" db="EMBL/GenBank/DDBJ databases">
        <authorList>
            <person name="Varghese N."/>
            <person name="Submissions S."/>
        </authorList>
    </citation>
    <scope>NUCLEOTIDE SEQUENCE [LARGE SCALE GENOMIC DNA]</scope>
    <source>
        <strain evidence="3">DSM 44260</strain>
    </source>
</reference>
<dbReference type="STRING" id="155974.SAMN04487818_107403"/>
<protein>
    <submittedName>
        <fullName evidence="2">Uncharacterized protein</fullName>
    </submittedName>
</protein>
<accession>A0A1H9UPU3</accession>
<sequence>MTTAKEVVLGLLAGALVVVVAAWPGGIPLFWAIAIAIPVTAVTAVAVRVSGPLEPVWTAVPDETASSTHPQPATLAARLAEAADDQHRFRTRIQPRLRDVVLRALGEFDVDSPAVRARIGPELHHLITSPGAVLPTPERLGALLEPVVIESLVEGR</sequence>
<keyword evidence="1" id="KW-0812">Transmembrane</keyword>
<keyword evidence="1" id="KW-0472">Membrane</keyword>
<dbReference type="AlphaFoldDB" id="A0A1H9UPU3"/>
<dbReference type="EMBL" id="FOGI01000007">
    <property type="protein sequence ID" value="SES11550.1"/>
    <property type="molecule type" value="Genomic_DNA"/>
</dbReference>
<dbReference type="RefSeq" id="WP_092779834.1">
    <property type="nucleotide sequence ID" value="NZ_FOGI01000007.1"/>
</dbReference>
<evidence type="ECO:0000313" key="3">
    <source>
        <dbReference type="Proteomes" id="UP000199051"/>
    </source>
</evidence>
<evidence type="ECO:0000256" key="1">
    <source>
        <dbReference type="SAM" id="Phobius"/>
    </source>
</evidence>
<gene>
    <name evidence="2" type="ORF">SAMN04487818_107403</name>
</gene>
<proteinExistence type="predicted"/>
<feature type="transmembrane region" description="Helical" evidence="1">
    <location>
        <begin position="29"/>
        <end position="47"/>
    </location>
</feature>
<feature type="transmembrane region" description="Helical" evidence="1">
    <location>
        <begin position="7"/>
        <end position="23"/>
    </location>
</feature>
<name>A0A1H9UPU3_9PSEU</name>
<evidence type="ECO:0000313" key="2">
    <source>
        <dbReference type="EMBL" id="SES11550.1"/>
    </source>
</evidence>
<keyword evidence="3" id="KW-1185">Reference proteome</keyword>
<keyword evidence="1" id="KW-1133">Transmembrane helix</keyword>
<dbReference type="Proteomes" id="UP000199051">
    <property type="component" value="Unassembled WGS sequence"/>
</dbReference>